<feature type="domain" description="Follistatin-like" evidence="1">
    <location>
        <begin position="79"/>
        <end position="101"/>
    </location>
</feature>
<reference evidence="2" key="1">
    <citation type="submission" date="2023-10" db="EMBL/GenBank/DDBJ databases">
        <title>Genome assembly of Pristionchus species.</title>
        <authorList>
            <person name="Yoshida K."/>
            <person name="Sommer R.J."/>
        </authorList>
    </citation>
    <scope>NUCLEOTIDE SEQUENCE</scope>
    <source>
        <strain evidence="2">RS0144</strain>
    </source>
</reference>
<feature type="non-terminal residue" evidence="2">
    <location>
        <position position="1"/>
    </location>
</feature>
<dbReference type="Proteomes" id="UP001432027">
    <property type="component" value="Unassembled WGS sequence"/>
</dbReference>
<comment type="caution">
    <text evidence="2">The sequence shown here is derived from an EMBL/GenBank/DDBJ whole genome shotgun (WGS) entry which is preliminary data.</text>
</comment>
<accession>A0AAV5TT89</accession>
<feature type="non-terminal residue" evidence="2">
    <location>
        <position position="122"/>
    </location>
</feature>
<proteinExistence type="predicted"/>
<evidence type="ECO:0000259" key="1">
    <source>
        <dbReference type="SMART" id="SM00274"/>
    </source>
</evidence>
<dbReference type="SMART" id="SM00274">
    <property type="entry name" value="FOLN"/>
    <property type="match status" value="2"/>
</dbReference>
<evidence type="ECO:0000313" key="2">
    <source>
        <dbReference type="EMBL" id="GMS97444.1"/>
    </source>
</evidence>
<dbReference type="EMBL" id="BTSX01000004">
    <property type="protein sequence ID" value="GMS97444.1"/>
    <property type="molecule type" value="Genomic_DNA"/>
</dbReference>
<evidence type="ECO:0000313" key="3">
    <source>
        <dbReference type="Proteomes" id="UP001432027"/>
    </source>
</evidence>
<dbReference type="InterPro" id="IPR003645">
    <property type="entry name" value="Fol_N"/>
</dbReference>
<organism evidence="2 3">
    <name type="scientific">Pristionchus entomophagus</name>
    <dbReference type="NCBI Taxonomy" id="358040"/>
    <lineage>
        <taxon>Eukaryota</taxon>
        <taxon>Metazoa</taxon>
        <taxon>Ecdysozoa</taxon>
        <taxon>Nematoda</taxon>
        <taxon>Chromadorea</taxon>
        <taxon>Rhabditida</taxon>
        <taxon>Rhabditina</taxon>
        <taxon>Diplogasteromorpha</taxon>
        <taxon>Diplogasteroidea</taxon>
        <taxon>Neodiplogasteridae</taxon>
        <taxon>Pristionchus</taxon>
    </lineage>
</organism>
<sequence length="122" mass="12661">TINRFDRRCSQTMSRIFQLTLVCSAAFAVKQSSASTDPCMTVKCVAGKVCEITRKGTAQCVEALIMAPGLEPNPADLGLCAATSCPIGAVCVEEEGVGKCVAPSTPSSITCETTDCVSGFIC</sequence>
<feature type="domain" description="Follistatin-like" evidence="1">
    <location>
        <begin position="38"/>
        <end position="61"/>
    </location>
</feature>
<dbReference type="AlphaFoldDB" id="A0AAV5TT89"/>
<gene>
    <name evidence="2" type="ORF">PENTCL1PPCAC_19619</name>
</gene>
<keyword evidence="3" id="KW-1185">Reference proteome</keyword>
<name>A0AAV5TT89_9BILA</name>
<protein>
    <recommendedName>
        <fullName evidence="1">Follistatin-like domain-containing protein</fullName>
    </recommendedName>
</protein>